<reference evidence="7 8" key="1">
    <citation type="submission" date="2018-10" db="EMBL/GenBank/DDBJ databases">
        <title>Genomic Encyclopedia of Archaeal and Bacterial Type Strains, Phase II (KMG-II): from individual species to whole genera.</title>
        <authorList>
            <person name="Goeker M."/>
        </authorList>
    </citation>
    <scope>NUCLEOTIDE SEQUENCE [LARGE SCALE GENOMIC DNA]</scope>
    <source>
        <strain evidence="7 8">DSM 11927</strain>
    </source>
</reference>
<feature type="domain" description="Response regulatory" evidence="5">
    <location>
        <begin position="118"/>
        <end position="227"/>
    </location>
</feature>
<keyword evidence="2" id="KW-0238">DNA-binding</keyword>
<dbReference type="AlphaFoldDB" id="A0A495QVE1"/>
<evidence type="ECO:0000313" key="8">
    <source>
        <dbReference type="Proteomes" id="UP000268233"/>
    </source>
</evidence>
<evidence type="ECO:0000256" key="2">
    <source>
        <dbReference type="ARBA" id="ARBA00023125"/>
    </source>
</evidence>
<dbReference type="EMBL" id="RBWW01000002">
    <property type="protein sequence ID" value="RKS78074.1"/>
    <property type="molecule type" value="Genomic_DNA"/>
</dbReference>
<dbReference type="Pfam" id="PF08663">
    <property type="entry name" value="HalX"/>
    <property type="match status" value="1"/>
</dbReference>
<gene>
    <name evidence="7" type="ORF">BDK61_3715</name>
</gene>
<dbReference type="InterPro" id="IPR002577">
    <property type="entry name" value="HTH_HxlR"/>
</dbReference>
<dbReference type="SUPFAM" id="SSF52172">
    <property type="entry name" value="CheY-like"/>
    <property type="match status" value="1"/>
</dbReference>
<evidence type="ECO:0000259" key="5">
    <source>
        <dbReference type="PROSITE" id="PS50110"/>
    </source>
</evidence>
<dbReference type="InterPro" id="IPR013971">
    <property type="entry name" value="HalX_domain"/>
</dbReference>
<dbReference type="GO" id="GO:0003677">
    <property type="term" value="F:DNA binding"/>
    <property type="evidence" value="ECO:0007669"/>
    <property type="project" value="UniProtKB-KW"/>
</dbReference>
<evidence type="ECO:0000259" key="6">
    <source>
        <dbReference type="PROSITE" id="PS51118"/>
    </source>
</evidence>
<keyword evidence="3" id="KW-0804">Transcription</keyword>
<feature type="domain" description="HTH hxlR-type" evidence="6">
    <location>
        <begin position="13"/>
        <end position="114"/>
    </location>
</feature>
<dbReference type="PANTHER" id="PTHR33204:SF18">
    <property type="entry name" value="TRANSCRIPTIONAL REGULATORY PROTEIN"/>
    <property type="match status" value="1"/>
</dbReference>
<dbReference type="PROSITE" id="PS51118">
    <property type="entry name" value="HTH_HXLR"/>
    <property type="match status" value="1"/>
</dbReference>
<dbReference type="Gene3D" id="1.10.10.10">
    <property type="entry name" value="Winged helix-like DNA-binding domain superfamily/Winged helix DNA-binding domain"/>
    <property type="match status" value="1"/>
</dbReference>
<keyword evidence="8" id="KW-1185">Reference proteome</keyword>
<dbReference type="InterPro" id="IPR001789">
    <property type="entry name" value="Sig_transdc_resp-reg_receiver"/>
</dbReference>
<organism evidence="7 8">
    <name type="scientific">Haloarcula quadrata</name>
    <dbReference type="NCBI Taxonomy" id="182779"/>
    <lineage>
        <taxon>Archaea</taxon>
        <taxon>Methanobacteriati</taxon>
        <taxon>Methanobacteriota</taxon>
        <taxon>Stenosarchaea group</taxon>
        <taxon>Halobacteria</taxon>
        <taxon>Halobacteriales</taxon>
        <taxon>Haloarculaceae</taxon>
        <taxon>Haloarcula</taxon>
    </lineage>
</organism>
<evidence type="ECO:0000256" key="4">
    <source>
        <dbReference type="PROSITE-ProRule" id="PRU00169"/>
    </source>
</evidence>
<dbReference type="Pfam" id="PF01638">
    <property type="entry name" value="HxlR"/>
    <property type="match status" value="1"/>
</dbReference>
<dbReference type="RefSeq" id="WP_121304015.1">
    <property type="nucleotide sequence ID" value="NZ_RBWW01000002.1"/>
</dbReference>
<dbReference type="PROSITE" id="PS50110">
    <property type="entry name" value="RESPONSE_REGULATORY"/>
    <property type="match status" value="1"/>
</dbReference>
<dbReference type="PANTHER" id="PTHR33204">
    <property type="entry name" value="TRANSCRIPTIONAL REGULATOR, MARR FAMILY"/>
    <property type="match status" value="1"/>
</dbReference>
<proteinExistence type="predicted"/>
<feature type="modified residue" description="4-aspartylphosphate" evidence="4">
    <location>
        <position position="165"/>
    </location>
</feature>
<dbReference type="InterPro" id="IPR036388">
    <property type="entry name" value="WH-like_DNA-bd_sf"/>
</dbReference>
<dbReference type="InterPro" id="IPR011006">
    <property type="entry name" value="CheY-like_superfamily"/>
</dbReference>
<dbReference type="InterPro" id="IPR036390">
    <property type="entry name" value="WH_DNA-bd_sf"/>
</dbReference>
<keyword evidence="4" id="KW-0597">Phosphoprotein</keyword>
<accession>A0A495QVE1</accession>
<evidence type="ECO:0000256" key="1">
    <source>
        <dbReference type="ARBA" id="ARBA00023015"/>
    </source>
</evidence>
<comment type="caution">
    <text evidence="7">The sequence shown here is derived from an EMBL/GenBank/DDBJ whole genome shotgun (WGS) entry which is preliminary data.</text>
</comment>
<sequence length="298" mass="33760">MTDVFSDAESPLLPESLQQSVSLVSKKWHPAIIRCLATSDGLGYSDLEDRLDGVSAKVLTDALSELQEHDIIDRTEVSQQPLRVEYTLTERGDELEGVIQSLADWGETHLDSNDEERVVLIADDDTRVITMHETWLEDEYTVRTARDGKETLDQLDTDVDVVVLDRRMPGLTGDEVLDWIRSQRYDTRVVMATAEDPEVEILEMGFDEYLTKPVLKDELQSAVANLIERAEYDEQVRELLALRSKLALLEAEVPGDELAADDAYTRYQKRLETLEHDIENPSKAAETALEQLRANNTQ</sequence>
<dbReference type="CDD" id="cd00156">
    <property type="entry name" value="REC"/>
    <property type="match status" value="1"/>
</dbReference>
<dbReference type="SMART" id="SM00448">
    <property type="entry name" value="REC"/>
    <property type="match status" value="1"/>
</dbReference>
<dbReference type="SUPFAM" id="SSF46785">
    <property type="entry name" value="Winged helix' DNA-binding domain"/>
    <property type="match status" value="1"/>
</dbReference>
<protein>
    <submittedName>
        <fullName evidence="7">HxlR family transcriptional regulator</fullName>
    </submittedName>
</protein>
<evidence type="ECO:0000313" key="7">
    <source>
        <dbReference type="EMBL" id="RKS78074.1"/>
    </source>
</evidence>
<dbReference type="GO" id="GO:0000160">
    <property type="term" value="P:phosphorelay signal transduction system"/>
    <property type="evidence" value="ECO:0007669"/>
    <property type="project" value="InterPro"/>
</dbReference>
<dbReference type="Proteomes" id="UP000268233">
    <property type="component" value="Unassembled WGS sequence"/>
</dbReference>
<name>A0A495QVE1_9EURY</name>
<dbReference type="Gene3D" id="3.40.50.2300">
    <property type="match status" value="1"/>
</dbReference>
<keyword evidence="1" id="KW-0805">Transcription regulation</keyword>
<evidence type="ECO:0000256" key="3">
    <source>
        <dbReference type="ARBA" id="ARBA00023163"/>
    </source>
</evidence>
<dbReference type="Pfam" id="PF00072">
    <property type="entry name" value="Response_reg"/>
    <property type="match status" value="1"/>
</dbReference>